<feature type="binding site" evidence="7">
    <location>
        <position position="131"/>
    </location>
    <ligand>
        <name>glyoxylate</name>
        <dbReference type="ChEBI" id="CHEBI:36655"/>
    </ligand>
</feature>
<dbReference type="GO" id="GO:0016614">
    <property type="term" value="F:oxidoreductase activity, acting on CH-OH group of donors"/>
    <property type="evidence" value="ECO:0007669"/>
    <property type="project" value="UniProtKB-ARBA"/>
</dbReference>
<evidence type="ECO:0000256" key="3">
    <source>
        <dbReference type="ARBA" id="ARBA00022643"/>
    </source>
</evidence>
<dbReference type="Pfam" id="PF01070">
    <property type="entry name" value="FMN_dh"/>
    <property type="match status" value="1"/>
</dbReference>
<protein>
    <submittedName>
        <fullName evidence="9">FMN-dependent dehydrogenase</fullName>
    </submittedName>
</protein>
<comment type="similarity">
    <text evidence="5">Belongs to the FMN-dependent alpha-hydroxy acid dehydrogenase family.</text>
</comment>
<feature type="binding site" evidence="7">
    <location>
        <begin position="307"/>
        <end position="311"/>
    </location>
    <ligand>
        <name>FMN</name>
        <dbReference type="ChEBI" id="CHEBI:58210"/>
    </ligand>
</feature>
<dbReference type="SUPFAM" id="SSF51395">
    <property type="entry name" value="FMN-linked oxidoreductases"/>
    <property type="match status" value="1"/>
</dbReference>
<feature type="domain" description="FMN hydroxy acid dehydrogenase" evidence="8">
    <location>
        <begin position="1"/>
        <end position="381"/>
    </location>
</feature>
<dbReference type="FunFam" id="3.20.20.70:FF:000029">
    <property type="entry name" value="L-lactate dehydrogenase"/>
    <property type="match status" value="1"/>
</dbReference>
<feature type="binding site" evidence="7">
    <location>
        <position position="276"/>
    </location>
    <ligand>
        <name>glyoxylate</name>
        <dbReference type="ChEBI" id="CHEBI:36655"/>
    </ligand>
</feature>
<dbReference type="AlphaFoldDB" id="Q483F7"/>
<dbReference type="KEGG" id="cps:CPS_2083"/>
<feature type="binding site" evidence="7">
    <location>
        <position position="26"/>
    </location>
    <ligand>
        <name>glyoxylate</name>
        <dbReference type="ChEBI" id="CHEBI:36655"/>
    </ligand>
</feature>
<feature type="binding site" evidence="7">
    <location>
        <position position="157"/>
    </location>
    <ligand>
        <name>FMN</name>
        <dbReference type="ChEBI" id="CHEBI:58210"/>
    </ligand>
</feature>
<dbReference type="InterPro" id="IPR012133">
    <property type="entry name" value="Alpha-hydoxy_acid_DH_FMN"/>
</dbReference>
<comment type="cofactor">
    <cofactor evidence="1">
        <name>FMN</name>
        <dbReference type="ChEBI" id="CHEBI:58210"/>
    </cofactor>
</comment>
<keyword evidence="3 7" id="KW-0288">FMN</keyword>
<evidence type="ECO:0000256" key="4">
    <source>
        <dbReference type="ARBA" id="ARBA00023002"/>
    </source>
</evidence>
<feature type="binding site" evidence="7">
    <location>
        <position position="166"/>
    </location>
    <ligand>
        <name>glyoxylate</name>
        <dbReference type="ChEBI" id="CHEBI:36655"/>
    </ligand>
</feature>
<dbReference type="Gene3D" id="3.20.20.70">
    <property type="entry name" value="Aldolase class I"/>
    <property type="match status" value="1"/>
</dbReference>
<feature type="binding site" evidence="7">
    <location>
        <begin position="330"/>
        <end position="331"/>
    </location>
    <ligand>
        <name>FMN</name>
        <dbReference type="ChEBI" id="CHEBI:58210"/>
    </ligand>
</feature>
<feature type="binding site" evidence="7">
    <location>
        <position position="274"/>
    </location>
    <ligand>
        <name>FMN</name>
        <dbReference type="ChEBI" id="CHEBI:58210"/>
    </ligand>
</feature>
<dbReference type="PIRSF" id="PIRSF000138">
    <property type="entry name" value="Al-hdrx_acd_dh"/>
    <property type="match status" value="1"/>
</dbReference>
<gene>
    <name evidence="9" type="ordered locus">CPS_2083</name>
</gene>
<dbReference type="HOGENOM" id="CLU_020639_0_0_6"/>
<accession>Q483F7</accession>
<dbReference type="InterPro" id="IPR037396">
    <property type="entry name" value="FMN_HAD"/>
</dbReference>
<dbReference type="InterPro" id="IPR000262">
    <property type="entry name" value="FMN-dep_DH"/>
</dbReference>
<evidence type="ECO:0000259" key="8">
    <source>
        <dbReference type="PROSITE" id="PS51349"/>
    </source>
</evidence>
<dbReference type="GO" id="GO:0010181">
    <property type="term" value="F:FMN binding"/>
    <property type="evidence" value="ECO:0007669"/>
    <property type="project" value="InterPro"/>
</dbReference>
<reference evidence="9" key="1">
    <citation type="journal article" date="2005" name="Proc. Natl. Acad. Sci. U.S.A.">
        <title>The psychrophilic lifestyle as revealed by the genome sequence of Colwellia psychrerythraea 34H through genomic and proteomic analyses.</title>
        <authorList>
            <person name="Methe B.A."/>
            <person name="Nelson K.E."/>
            <person name="Deming J.W."/>
            <person name="Momen B."/>
            <person name="Melamud E."/>
            <person name="Zhang X."/>
            <person name="Moult J."/>
            <person name="Madupu R."/>
            <person name="Nelson W.C."/>
            <person name="Dodson R.J."/>
            <person name="Brinkac L.M."/>
            <person name="Daugherty S.C."/>
            <person name="Durkin A.S."/>
            <person name="DeBoy R.T."/>
            <person name="Kolonay J.F."/>
            <person name="Sullivan S.A."/>
            <person name="Zhou L."/>
            <person name="Davidsen T.M."/>
            <person name="Wu M."/>
            <person name="Huston A.L."/>
            <person name="Lewis M."/>
            <person name="Weaver B."/>
            <person name="Weidman J.F."/>
            <person name="Khouri H."/>
            <person name="Utterback T.R."/>
            <person name="Feldblyum T.V."/>
            <person name="Fraser C.M."/>
        </authorList>
    </citation>
    <scope>NUCLEOTIDE SEQUENCE [LARGE SCALE GENOMIC DNA]</scope>
    <source>
        <strain evidence="9">34H</strain>
    </source>
</reference>
<evidence type="ECO:0000256" key="2">
    <source>
        <dbReference type="ARBA" id="ARBA00022630"/>
    </source>
</evidence>
<evidence type="ECO:0000256" key="1">
    <source>
        <dbReference type="ARBA" id="ARBA00001917"/>
    </source>
</evidence>
<evidence type="ECO:0000313" key="10">
    <source>
        <dbReference type="Proteomes" id="UP000000547"/>
    </source>
</evidence>
<dbReference type="PROSITE" id="PS51349">
    <property type="entry name" value="FMN_HYDROXY_ACID_DH_2"/>
    <property type="match status" value="1"/>
</dbReference>
<evidence type="ECO:0000256" key="6">
    <source>
        <dbReference type="PIRSR" id="PIRSR000138-1"/>
    </source>
</evidence>
<dbReference type="Proteomes" id="UP000000547">
    <property type="component" value="Chromosome"/>
</dbReference>
<sequence>MITKCFNIENLHQLAKKRLPKAIFDYMAGGSDDEKALANNTSAFDRYQLIPNVLRDVRDINIKSKVFGCEIEMPFYISPIGQSRFFHPDSDIAGVKAAAKMKTLFTLSTFSGKPLEEVAQATTSDKAFQVYVLTDKEQNKRLLDRCKKAGYKALVLTVDTIVAGNRERDLVNGLTIPPKLSLSSAVDFACKPRWVFNYVTDKGRDLANLESVPPMKDTAQFLQYMKGLLEPNLTWQHAKDMIEYWGGKFAIKGIISVDDAKRAVEIGATSIIISNHGGRQLDSAPAPIDIIQEIRAAVGDDIEIIVDGGIRRGSDIIKAIALGANVCSIGRAYVYGLAAGGQAGVEHAITLLKSEVERDMALLGCTELSQLNPSMIRDRLS</sequence>
<dbReference type="STRING" id="167879.CPS_2083"/>
<evidence type="ECO:0000313" key="9">
    <source>
        <dbReference type="EMBL" id="AAZ25455.1"/>
    </source>
</evidence>
<dbReference type="RefSeq" id="WP_011042904.1">
    <property type="nucleotide sequence ID" value="NC_003910.7"/>
</dbReference>
<feature type="binding site" evidence="7">
    <location>
        <position position="108"/>
    </location>
    <ligand>
        <name>FMN</name>
        <dbReference type="ChEBI" id="CHEBI:58210"/>
    </ligand>
</feature>
<dbReference type="PANTHER" id="PTHR10578">
    <property type="entry name" value="S -2-HYDROXY-ACID OXIDASE-RELATED"/>
    <property type="match status" value="1"/>
</dbReference>
<feature type="binding site" evidence="7">
    <location>
        <position position="129"/>
    </location>
    <ligand>
        <name>FMN</name>
        <dbReference type="ChEBI" id="CHEBI:58210"/>
    </ligand>
</feature>
<feature type="binding site" evidence="7">
    <location>
        <position position="252"/>
    </location>
    <ligand>
        <name>FMN</name>
        <dbReference type="ChEBI" id="CHEBI:58210"/>
    </ligand>
</feature>
<dbReference type="PANTHER" id="PTHR10578:SF107">
    <property type="entry name" value="2-HYDROXYACID OXIDASE 1"/>
    <property type="match status" value="1"/>
</dbReference>
<proteinExistence type="inferred from homology"/>
<name>Q483F7_COLP3</name>
<dbReference type="PROSITE" id="PS00557">
    <property type="entry name" value="FMN_HYDROXY_ACID_DH_1"/>
    <property type="match status" value="1"/>
</dbReference>
<evidence type="ECO:0000256" key="7">
    <source>
        <dbReference type="PIRSR" id="PIRSR000138-2"/>
    </source>
</evidence>
<feature type="active site" description="Proton acceptor" evidence="6">
    <location>
        <position position="276"/>
    </location>
</feature>
<keyword evidence="2 7" id="KW-0285">Flavoprotein</keyword>
<keyword evidence="4" id="KW-0560">Oxidoreductase</keyword>
<dbReference type="InterPro" id="IPR008259">
    <property type="entry name" value="FMN_hydac_DH_AS"/>
</dbReference>
<evidence type="ECO:0000256" key="5">
    <source>
        <dbReference type="ARBA" id="ARBA00024042"/>
    </source>
</evidence>
<feature type="binding site" evidence="7">
    <location>
        <position position="279"/>
    </location>
    <ligand>
        <name>glyoxylate</name>
        <dbReference type="ChEBI" id="CHEBI:36655"/>
    </ligand>
</feature>
<organism evidence="9 10">
    <name type="scientific">Colwellia psychrerythraea (strain 34H / ATCC BAA-681)</name>
    <name type="common">Vibrio psychroerythus</name>
    <dbReference type="NCBI Taxonomy" id="167879"/>
    <lineage>
        <taxon>Bacteria</taxon>
        <taxon>Pseudomonadati</taxon>
        <taxon>Pseudomonadota</taxon>
        <taxon>Gammaproteobacteria</taxon>
        <taxon>Alteromonadales</taxon>
        <taxon>Colwelliaceae</taxon>
        <taxon>Colwellia</taxon>
    </lineage>
</organism>
<dbReference type="InterPro" id="IPR013785">
    <property type="entry name" value="Aldolase_TIM"/>
</dbReference>
<feature type="binding site" evidence="7">
    <location>
        <begin position="79"/>
        <end position="81"/>
    </location>
    <ligand>
        <name>FMN</name>
        <dbReference type="ChEBI" id="CHEBI:58210"/>
    </ligand>
</feature>
<dbReference type="CDD" id="cd02809">
    <property type="entry name" value="alpha_hydroxyacid_oxid_FMN"/>
    <property type="match status" value="1"/>
</dbReference>
<dbReference type="EMBL" id="CP000083">
    <property type="protein sequence ID" value="AAZ25455.1"/>
    <property type="molecule type" value="Genomic_DNA"/>
</dbReference>